<dbReference type="AlphaFoldDB" id="A0A934SAM7"/>
<evidence type="ECO:0000313" key="2">
    <source>
        <dbReference type="Proteomes" id="UP000603141"/>
    </source>
</evidence>
<keyword evidence="2" id="KW-1185">Reference proteome</keyword>
<protein>
    <submittedName>
        <fullName evidence="1">Uncharacterized protein</fullName>
    </submittedName>
</protein>
<evidence type="ECO:0000313" key="1">
    <source>
        <dbReference type="EMBL" id="MBK1882399.1"/>
    </source>
</evidence>
<proteinExistence type="predicted"/>
<dbReference type="RefSeq" id="WP_200269498.1">
    <property type="nucleotide sequence ID" value="NZ_JAENIJ010000010.1"/>
</dbReference>
<name>A0A934SAM7_9BACT</name>
<dbReference type="EMBL" id="JAENIJ010000010">
    <property type="protein sequence ID" value="MBK1882399.1"/>
    <property type="molecule type" value="Genomic_DNA"/>
</dbReference>
<comment type="caution">
    <text evidence="1">The sequence shown here is derived from an EMBL/GenBank/DDBJ whole genome shotgun (WGS) entry which is preliminary data.</text>
</comment>
<gene>
    <name evidence="1" type="ORF">JIN85_08235</name>
</gene>
<accession>A0A934SAM7</accession>
<sequence length="173" mass="19289">MIWWVIDEKGTQEGIKVFNRRAQGAEHPVFDSLGNLYCTASGDLWKGTIQVGDFPETPFVLFAERIWPLAYKETSDGNSSSLGVREIIPLPTQIVLELSRHGGSGWGNIVRVPNENAYEKHLALQWDELEDCPSSSCSAISPDGKHAAIYLRSSKRWFDVDITSGDLEALPLR</sequence>
<reference evidence="1" key="1">
    <citation type="submission" date="2021-01" db="EMBL/GenBank/DDBJ databases">
        <title>Modified the classification status of verrucomicrobia.</title>
        <authorList>
            <person name="Feng X."/>
        </authorList>
    </citation>
    <scope>NUCLEOTIDE SEQUENCE</scope>
    <source>
        <strain evidence="1">KCTC 22041</strain>
    </source>
</reference>
<dbReference type="Proteomes" id="UP000603141">
    <property type="component" value="Unassembled WGS sequence"/>
</dbReference>
<organism evidence="1 2">
    <name type="scientific">Luteolibacter pohnpeiensis</name>
    <dbReference type="NCBI Taxonomy" id="454153"/>
    <lineage>
        <taxon>Bacteria</taxon>
        <taxon>Pseudomonadati</taxon>
        <taxon>Verrucomicrobiota</taxon>
        <taxon>Verrucomicrobiia</taxon>
        <taxon>Verrucomicrobiales</taxon>
        <taxon>Verrucomicrobiaceae</taxon>
        <taxon>Luteolibacter</taxon>
    </lineage>
</organism>